<dbReference type="PRINTS" id="PR01036">
    <property type="entry name" value="TCRTETB"/>
</dbReference>
<dbReference type="Proteomes" id="UP000758603">
    <property type="component" value="Unassembled WGS sequence"/>
</dbReference>
<feature type="transmembrane region" description="Helical" evidence="8">
    <location>
        <begin position="368"/>
        <end position="390"/>
    </location>
</feature>
<dbReference type="InterPro" id="IPR020846">
    <property type="entry name" value="MFS_dom"/>
</dbReference>
<evidence type="ECO:0000256" key="1">
    <source>
        <dbReference type="ARBA" id="ARBA00004141"/>
    </source>
</evidence>
<accession>A0A9P8UDB0</accession>
<organism evidence="10 11">
    <name type="scientific">Truncatella angustata</name>
    <dbReference type="NCBI Taxonomy" id="152316"/>
    <lineage>
        <taxon>Eukaryota</taxon>
        <taxon>Fungi</taxon>
        <taxon>Dikarya</taxon>
        <taxon>Ascomycota</taxon>
        <taxon>Pezizomycotina</taxon>
        <taxon>Sordariomycetes</taxon>
        <taxon>Xylariomycetidae</taxon>
        <taxon>Amphisphaeriales</taxon>
        <taxon>Sporocadaceae</taxon>
        <taxon>Truncatella</taxon>
    </lineage>
</organism>
<feature type="transmembrane region" description="Helical" evidence="8">
    <location>
        <begin position="422"/>
        <end position="444"/>
    </location>
</feature>
<evidence type="ECO:0000256" key="3">
    <source>
        <dbReference type="ARBA" id="ARBA00022692"/>
    </source>
</evidence>
<evidence type="ECO:0000256" key="5">
    <source>
        <dbReference type="ARBA" id="ARBA00023136"/>
    </source>
</evidence>
<dbReference type="PANTHER" id="PTHR23501">
    <property type="entry name" value="MAJOR FACILITATOR SUPERFAMILY"/>
    <property type="match status" value="1"/>
</dbReference>
<dbReference type="Gene3D" id="1.20.1250.20">
    <property type="entry name" value="MFS general substrate transporter like domains"/>
    <property type="match status" value="1"/>
</dbReference>
<keyword evidence="3 8" id="KW-0812">Transmembrane</keyword>
<feature type="region of interest" description="Disordered" evidence="7">
    <location>
        <begin position="572"/>
        <end position="600"/>
    </location>
</feature>
<feature type="transmembrane region" description="Helical" evidence="8">
    <location>
        <begin position="160"/>
        <end position="181"/>
    </location>
</feature>
<keyword evidence="4 8" id="KW-1133">Transmembrane helix</keyword>
<dbReference type="RefSeq" id="XP_045953994.1">
    <property type="nucleotide sequence ID" value="XM_046107965.1"/>
</dbReference>
<feature type="transmembrane region" description="Helical" evidence="8">
    <location>
        <begin position="263"/>
        <end position="281"/>
    </location>
</feature>
<feature type="transmembrane region" description="Helical" evidence="8">
    <location>
        <begin position="397"/>
        <end position="416"/>
    </location>
</feature>
<dbReference type="AlphaFoldDB" id="A0A9P8UDB0"/>
<sequence>MAASITAEYSLKEPPSVEARDVSDSIHSQNHHNLDKNGTDTTSEPEQTDDVVAKDGSAPTFERGPRFWAIIATLCVIGLLSALENTVVTTSLPYIIAELDLGENYIWVTNVFFLTSAAVQPLFGQMANIFGRRWVTMLIVALFTLGSGIAGGASNGATLIAGRAIQGMGSGGINLIIDVIISDLVPLRERGNYMAFVLVVYFVGMAVGPYVGGAFVETTTWRWVFWINLPVGGASMAMIFAFLHVKYNKEMPFMQKLRRVDYIGNSILIISTIAILYALTYGGARNPWKSGQILAPLIVGLLGLVLFMVYEALGRAREPVIPPRLFANRTSSTVFVVTFFNSALLFWTMFFLPVYFQAILGASPARSGILLLPAIVIGVPGAAVAVVLLAKFGRYKPLHLIGFGIFTLGVGLFVLFDKDTPLAQIVVFQMITAGGSGFVLNTLLPACQAPLEEKDQATITAAWSFIRSFGAIWGVAIPAAVFNNRFGQLAHLITDPEVAAIFSHGDAYQFAVADFINSFSEVTRNEIVGIYTDALKQVWQIGIVFSGVSFLLVFIEKEIKLRTDLNTDFGMERGKKEGDAEATTPKEAPATVDAVPAVSK</sequence>
<feature type="compositionally biased region" description="Low complexity" evidence="7">
    <location>
        <begin position="581"/>
        <end position="591"/>
    </location>
</feature>
<feature type="transmembrane region" description="Helical" evidence="8">
    <location>
        <begin position="538"/>
        <end position="555"/>
    </location>
</feature>
<dbReference type="CDD" id="cd17502">
    <property type="entry name" value="MFS_Azr1_MDR_like"/>
    <property type="match status" value="1"/>
</dbReference>
<dbReference type="GO" id="GO:0005886">
    <property type="term" value="C:plasma membrane"/>
    <property type="evidence" value="ECO:0007669"/>
    <property type="project" value="TreeGrafter"/>
</dbReference>
<evidence type="ECO:0000259" key="9">
    <source>
        <dbReference type="PROSITE" id="PS50850"/>
    </source>
</evidence>
<proteinExistence type="predicted"/>
<dbReference type="InterPro" id="IPR011701">
    <property type="entry name" value="MFS"/>
</dbReference>
<feature type="transmembrane region" description="Helical" evidence="8">
    <location>
        <begin position="135"/>
        <end position="154"/>
    </location>
</feature>
<gene>
    <name evidence="10" type="ORF">BKA67DRAFT_662270</name>
</gene>
<feature type="transmembrane region" description="Helical" evidence="8">
    <location>
        <begin position="104"/>
        <end position="123"/>
    </location>
</feature>
<evidence type="ECO:0000256" key="8">
    <source>
        <dbReference type="SAM" id="Phobius"/>
    </source>
</evidence>
<keyword evidence="5 8" id="KW-0472">Membrane</keyword>
<dbReference type="OrthoDB" id="10021397at2759"/>
<feature type="transmembrane region" description="Helical" evidence="8">
    <location>
        <begin position="465"/>
        <end position="482"/>
    </location>
</feature>
<comment type="caution">
    <text evidence="10">The sequence shown here is derived from an EMBL/GenBank/DDBJ whole genome shotgun (WGS) entry which is preliminary data.</text>
</comment>
<dbReference type="SUPFAM" id="SSF103473">
    <property type="entry name" value="MFS general substrate transporter"/>
    <property type="match status" value="1"/>
</dbReference>
<evidence type="ECO:0000256" key="6">
    <source>
        <dbReference type="ARBA" id="ARBA00023180"/>
    </source>
</evidence>
<feature type="transmembrane region" description="Helical" evidence="8">
    <location>
        <begin position="193"/>
        <end position="211"/>
    </location>
</feature>
<dbReference type="GeneID" id="70136856"/>
<keyword evidence="11" id="KW-1185">Reference proteome</keyword>
<dbReference type="Gene3D" id="1.20.1720.10">
    <property type="entry name" value="Multidrug resistance protein D"/>
    <property type="match status" value="1"/>
</dbReference>
<evidence type="ECO:0000313" key="10">
    <source>
        <dbReference type="EMBL" id="KAH6647482.1"/>
    </source>
</evidence>
<feature type="transmembrane region" description="Helical" evidence="8">
    <location>
        <begin position="223"/>
        <end position="243"/>
    </location>
</feature>
<dbReference type="PANTHER" id="PTHR23501:SF187">
    <property type="entry name" value="MAJOR FACILITATOR SUPERFAMILY (MFS) PROFILE DOMAIN-CONTAINING PROTEIN"/>
    <property type="match status" value="1"/>
</dbReference>
<comment type="subcellular location">
    <subcellularLocation>
        <location evidence="1">Membrane</location>
        <topology evidence="1">Multi-pass membrane protein</topology>
    </subcellularLocation>
</comment>
<dbReference type="Pfam" id="PF07690">
    <property type="entry name" value="MFS_1"/>
    <property type="match status" value="1"/>
</dbReference>
<feature type="domain" description="Major facilitator superfamily (MFS) profile" evidence="9">
    <location>
        <begin position="70"/>
        <end position="521"/>
    </location>
</feature>
<keyword evidence="2" id="KW-0813">Transport</keyword>
<reference evidence="10" key="1">
    <citation type="journal article" date="2021" name="Nat. Commun.">
        <title>Genetic determinants of endophytism in the Arabidopsis root mycobiome.</title>
        <authorList>
            <person name="Mesny F."/>
            <person name="Miyauchi S."/>
            <person name="Thiergart T."/>
            <person name="Pickel B."/>
            <person name="Atanasova L."/>
            <person name="Karlsson M."/>
            <person name="Huettel B."/>
            <person name="Barry K.W."/>
            <person name="Haridas S."/>
            <person name="Chen C."/>
            <person name="Bauer D."/>
            <person name="Andreopoulos W."/>
            <person name="Pangilinan J."/>
            <person name="LaButti K."/>
            <person name="Riley R."/>
            <person name="Lipzen A."/>
            <person name="Clum A."/>
            <person name="Drula E."/>
            <person name="Henrissat B."/>
            <person name="Kohler A."/>
            <person name="Grigoriev I.V."/>
            <person name="Martin F.M."/>
            <person name="Hacquard S."/>
        </authorList>
    </citation>
    <scope>NUCLEOTIDE SEQUENCE</scope>
    <source>
        <strain evidence="10">MPI-SDFR-AT-0073</strain>
    </source>
</reference>
<evidence type="ECO:0000256" key="7">
    <source>
        <dbReference type="SAM" id="MobiDB-lite"/>
    </source>
</evidence>
<feature type="region of interest" description="Disordered" evidence="7">
    <location>
        <begin position="1"/>
        <end position="51"/>
    </location>
</feature>
<feature type="transmembrane region" description="Helical" evidence="8">
    <location>
        <begin position="293"/>
        <end position="313"/>
    </location>
</feature>
<feature type="transmembrane region" description="Helical" evidence="8">
    <location>
        <begin position="334"/>
        <end position="356"/>
    </location>
</feature>
<keyword evidence="6" id="KW-0325">Glycoprotein</keyword>
<dbReference type="GO" id="GO:0022857">
    <property type="term" value="F:transmembrane transporter activity"/>
    <property type="evidence" value="ECO:0007669"/>
    <property type="project" value="InterPro"/>
</dbReference>
<evidence type="ECO:0000256" key="4">
    <source>
        <dbReference type="ARBA" id="ARBA00022989"/>
    </source>
</evidence>
<dbReference type="PROSITE" id="PS50850">
    <property type="entry name" value="MFS"/>
    <property type="match status" value="1"/>
</dbReference>
<feature type="transmembrane region" description="Helical" evidence="8">
    <location>
        <begin position="67"/>
        <end position="84"/>
    </location>
</feature>
<dbReference type="EMBL" id="JAGPXC010000008">
    <property type="protein sequence ID" value="KAH6647482.1"/>
    <property type="molecule type" value="Genomic_DNA"/>
</dbReference>
<evidence type="ECO:0000313" key="11">
    <source>
        <dbReference type="Proteomes" id="UP000758603"/>
    </source>
</evidence>
<protein>
    <submittedName>
        <fullName evidence="10">DNA repair protein RAD50</fullName>
    </submittedName>
</protein>
<dbReference type="InterPro" id="IPR036259">
    <property type="entry name" value="MFS_trans_sf"/>
</dbReference>
<name>A0A9P8UDB0_9PEZI</name>
<evidence type="ECO:0000256" key="2">
    <source>
        <dbReference type="ARBA" id="ARBA00022448"/>
    </source>
</evidence>